<dbReference type="Gene3D" id="3.40.1350.10">
    <property type="match status" value="1"/>
</dbReference>
<dbReference type="EMBL" id="JADIKI010000023">
    <property type="protein sequence ID" value="MFK2856578.1"/>
    <property type="molecule type" value="Genomic_DNA"/>
</dbReference>
<protein>
    <submittedName>
        <fullName evidence="1">Uncharacterized protein</fullName>
    </submittedName>
</protein>
<evidence type="ECO:0000313" key="1">
    <source>
        <dbReference type="EMBL" id="MFK2856578.1"/>
    </source>
</evidence>
<dbReference type="Proteomes" id="UP001620409">
    <property type="component" value="Unassembled WGS sequence"/>
</dbReference>
<name>A0ABW8IN64_9GAMM</name>
<gene>
    <name evidence="1" type="ORF">ISP18_18365</name>
</gene>
<organism evidence="1 2">
    <name type="scientific">Dyella humi</name>
    <dbReference type="NCBI Taxonomy" id="1770547"/>
    <lineage>
        <taxon>Bacteria</taxon>
        <taxon>Pseudomonadati</taxon>
        <taxon>Pseudomonadota</taxon>
        <taxon>Gammaproteobacteria</taxon>
        <taxon>Lysobacterales</taxon>
        <taxon>Rhodanobacteraceae</taxon>
        <taxon>Dyella</taxon>
    </lineage>
</organism>
<keyword evidence="2" id="KW-1185">Reference proteome</keyword>
<reference evidence="1 2" key="1">
    <citation type="submission" date="2020-10" db="EMBL/GenBank/DDBJ databases">
        <title>Phylogeny of dyella-like bacteria.</title>
        <authorList>
            <person name="Fu J."/>
        </authorList>
    </citation>
    <scope>NUCLEOTIDE SEQUENCE [LARGE SCALE GENOMIC DNA]</scope>
    <source>
        <strain evidence="1 2">DHG40</strain>
    </source>
</reference>
<dbReference type="RefSeq" id="WP_380015578.1">
    <property type="nucleotide sequence ID" value="NZ_JADIKI010000023.1"/>
</dbReference>
<dbReference type="SUPFAM" id="SSF52980">
    <property type="entry name" value="Restriction endonuclease-like"/>
    <property type="match status" value="1"/>
</dbReference>
<evidence type="ECO:0000313" key="2">
    <source>
        <dbReference type="Proteomes" id="UP001620409"/>
    </source>
</evidence>
<comment type="caution">
    <text evidence="1">The sequence shown here is derived from an EMBL/GenBank/DDBJ whole genome shotgun (WGS) entry which is preliminary data.</text>
</comment>
<proteinExistence type="predicted"/>
<dbReference type="InterPro" id="IPR011856">
    <property type="entry name" value="tRNA_endonuc-like_dom_sf"/>
</dbReference>
<sequence>MPTAKPFRNSAAFGKRIEYWIIGRMLKEGLDVYIPLVDDHAVDAIIKRHDGTTALIQIKARSKDVIPGDAALFSAIPHEEIRQNYWFVFYSERMNMMWIMTSKEFDREALKNKTGKNVGLRSIWFNGKRKDKASGIASEYCKPKWEKYLANDFSRIAKDEN</sequence>
<dbReference type="InterPro" id="IPR011335">
    <property type="entry name" value="Restrct_endonuc-II-like"/>
</dbReference>
<accession>A0ABW8IN64</accession>